<evidence type="ECO:0000313" key="2">
    <source>
        <dbReference type="RefSeq" id="XP_021819444.1"/>
    </source>
</evidence>
<sequence length="125" mass="12838">MQSAIIFHDFEHLFRKLNVDFEADCACLRLNLLEINGAERNGLPNRTEEIGEAIRFHDGVSSVGERGVAGGAATATATVTVTGAAVTKLTGKIARAFAVTVATAAAGTAVTETANTATSDSTVSG</sequence>
<dbReference type="KEGG" id="pavi:110761305"/>
<organism evidence="1 2">
    <name type="scientific">Prunus avium</name>
    <name type="common">Cherry</name>
    <name type="synonym">Cerasus avium</name>
    <dbReference type="NCBI Taxonomy" id="42229"/>
    <lineage>
        <taxon>Eukaryota</taxon>
        <taxon>Viridiplantae</taxon>
        <taxon>Streptophyta</taxon>
        <taxon>Embryophyta</taxon>
        <taxon>Tracheophyta</taxon>
        <taxon>Spermatophyta</taxon>
        <taxon>Magnoliopsida</taxon>
        <taxon>eudicotyledons</taxon>
        <taxon>Gunneridae</taxon>
        <taxon>Pentapetalae</taxon>
        <taxon>rosids</taxon>
        <taxon>fabids</taxon>
        <taxon>Rosales</taxon>
        <taxon>Rosaceae</taxon>
        <taxon>Amygdaloideae</taxon>
        <taxon>Amygdaleae</taxon>
        <taxon>Prunus</taxon>
    </lineage>
</organism>
<dbReference type="AlphaFoldDB" id="A0A6P5ST92"/>
<name>A0A6P5ST92_PRUAV</name>
<accession>A0A6P5ST92</accession>
<reference evidence="2" key="1">
    <citation type="submission" date="2025-08" db="UniProtKB">
        <authorList>
            <consortium name="RefSeq"/>
        </authorList>
    </citation>
    <scope>IDENTIFICATION</scope>
</reference>
<dbReference type="RefSeq" id="XP_021819444.1">
    <property type="nucleotide sequence ID" value="XM_021963752.1"/>
</dbReference>
<evidence type="ECO:0000313" key="1">
    <source>
        <dbReference type="Proteomes" id="UP000515124"/>
    </source>
</evidence>
<proteinExistence type="predicted"/>
<dbReference type="GeneID" id="110761305"/>
<dbReference type="Proteomes" id="UP000515124">
    <property type="component" value="Unplaced"/>
</dbReference>
<keyword evidence="1" id="KW-1185">Reference proteome</keyword>
<protein>
    <submittedName>
        <fullName evidence="2">Uncharacterized protein LOC110761305</fullName>
    </submittedName>
</protein>
<gene>
    <name evidence="2" type="primary">LOC110761305</name>
</gene>